<gene>
    <name evidence="1" type="ORF">OED52_09960</name>
</gene>
<accession>A0ACD4DL97</accession>
<organism evidence="1 2">
    <name type="scientific">Rhodococcus sacchari</name>
    <dbReference type="NCBI Taxonomy" id="2962047"/>
    <lineage>
        <taxon>Bacteria</taxon>
        <taxon>Bacillati</taxon>
        <taxon>Actinomycetota</taxon>
        <taxon>Actinomycetes</taxon>
        <taxon>Mycobacteriales</taxon>
        <taxon>Nocardiaceae</taxon>
        <taxon>Rhodococcus</taxon>
    </lineage>
</organism>
<proteinExistence type="predicted"/>
<sequence>MGSPYHQFCPVAKAMELFDERWTLLVVRELVLGSERFNDLRRGLPRMSPSLLSKRLHQLTAAGIVRRVTDGSEVRYVLTPAGRELETVVDALGAWGARWTGRLGDADLDPKLLMWDMHRHVDHAQVPEARVVVQFVFPGVTRASRRWWLVVTADDVDVCDVDPGFEVSVTVTARLRELTEIWRGEATWEGAQRSGAVTIDGPSPLRRSLPRWFVSPLAV</sequence>
<protein>
    <submittedName>
        <fullName evidence="1">Helix-turn-helix transcriptional regulator</fullName>
    </submittedName>
</protein>
<dbReference type="EMBL" id="CP107551">
    <property type="protein sequence ID" value="UYP20807.1"/>
    <property type="molecule type" value="Genomic_DNA"/>
</dbReference>
<evidence type="ECO:0000313" key="1">
    <source>
        <dbReference type="EMBL" id="UYP20807.1"/>
    </source>
</evidence>
<evidence type="ECO:0000313" key="2">
    <source>
        <dbReference type="Proteomes" id="UP001156484"/>
    </source>
</evidence>
<dbReference type="Proteomes" id="UP001156484">
    <property type="component" value="Chromosome"/>
</dbReference>
<reference evidence="1" key="1">
    <citation type="submission" date="2022-10" db="EMBL/GenBank/DDBJ databases">
        <title>Rhodococcus ferula Z13 complete genome.</title>
        <authorList>
            <person name="Long X."/>
            <person name="Zang M."/>
        </authorList>
    </citation>
    <scope>NUCLEOTIDE SEQUENCE</scope>
    <source>
        <strain evidence="1">Z13</strain>
    </source>
</reference>
<keyword evidence="2" id="KW-1185">Reference proteome</keyword>
<name>A0ACD4DL97_9NOCA</name>